<dbReference type="Pfam" id="PF14029">
    <property type="entry name" value="DUF4244"/>
    <property type="match status" value="1"/>
</dbReference>
<dbReference type="EMBL" id="CAFBOF010000083">
    <property type="protein sequence ID" value="CAB4991357.1"/>
    <property type="molecule type" value="Genomic_DNA"/>
</dbReference>
<sequence length="73" mass="8108">MSSVKYQIWLRWYKYFNSNFLNADRFVDDGQTTAEYALVILGAAAIATLLISWASGSGGITKLFDSVISKIIP</sequence>
<gene>
    <name evidence="2" type="ORF">UFOPK2683_01694</name>
    <name evidence="3" type="ORF">UFOPK3897_01745</name>
    <name evidence="4" type="ORF">UFOPK4121_01732</name>
</gene>
<protein>
    <submittedName>
        <fullName evidence="3">Unannotated protein</fullName>
    </submittedName>
</protein>
<dbReference type="EMBL" id="CAEZYK010000163">
    <property type="protein sequence ID" value="CAB4737886.1"/>
    <property type="molecule type" value="Genomic_DNA"/>
</dbReference>
<evidence type="ECO:0000256" key="1">
    <source>
        <dbReference type="SAM" id="Phobius"/>
    </source>
</evidence>
<dbReference type="AlphaFoldDB" id="A0A6J7NDX1"/>
<evidence type="ECO:0000313" key="2">
    <source>
        <dbReference type="EMBL" id="CAB4737886.1"/>
    </source>
</evidence>
<evidence type="ECO:0000313" key="3">
    <source>
        <dbReference type="EMBL" id="CAB4991357.1"/>
    </source>
</evidence>
<dbReference type="InterPro" id="IPR025338">
    <property type="entry name" value="DUF4244"/>
</dbReference>
<keyword evidence="1" id="KW-0812">Transmembrane</keyword>
<name>A0A6J7NDX1_9ZZZZ</name>
<keyword evidence="1" id="KW-1133">Transmembrane helix</keyword>
<organism evidence="3">
    <name type="scientific">freshwater metagenome</name>
    <dbReference type="NCBI Taxonomy" id="449393"/>
    <lineage>
        <taxon>unclassified sequences</taxon>
        <taxon>metagenomes</taxon>
        <taxon>ecological metagenomes</taxon>
    </lineage>
</organism>
<feature type="transmembrane region" description="Helical" evidence="1">
    <location>
        <begin position="36"/>
        <end position="54"/>
    </location>
</feature>
<reference evidence="3" key="1">
    <citation type="submission" date="2020-05" db="EMBL/GenBank/DDBJ databases">
        <authorList>
            <person name="Chiriac C."/>
            <person name="Salcher M."/>
            <person name="Ghai R."/>
            <person name="Kavagutti S V."/>
        </authorList>
    </citation>
    <scope>NUCLEOTIDE SEQUENCE</scope>
</reference>
<accession>A0A6J7NDX1</accession>
<evidence type="ECO:0000313" key="4">
    <source>
        <dbReference type="EMBL" id="CAB5034486.1"/>
    </source>
</evidence>
<keyword evidence="1" id="KW-0472">Membrane</keyword>
<proteinExistence type="predicted"/>
<dbReference type="EMBL" id="CAFBPQ010000112">
    <property type="protein sequence ID" value="CAB5034486.1"/>
    <property type="molecule type" value="Genomic_DNA"/>
</dbReference>